<evidence type="ECO:0000256" key="5">
    <source>
        <dbReference type="SAM" id="MobiDB-lite"/>
    </source>
</evidence>
<dbReference type="OrthoDB" id="2861623at2759"/>
<dbReference type="GO" id="GO:0010333">
    <property type="term" value="F:terpene synthase activity"/>
    <property type="evidence" value="ECO:0007669"/>
    <property type="project" value="InterPro"/>
</dbReference>
<proteinExistence type="inferred from homology"/>
<protein>
    <recommendedName>
        <fullName evidence="4">Terpene synthase</fullName>
        <ecNumber evidence="4">4.2.3.-</ecNumber>
    </recommendedName>
</protein>
<dbReference type="InterPro" id="IPR008949">
    <property type="entry name" value="Isoprenoid_synthase_dom_sf"/>
</dbReference>
<reference evidence="6 7" key="1">
    <citation type="submission" date="2017-01" db="EMBL/GenBank/DDBJ databases">
        <title>Draft genome sequence of Diplodia seriata F98.1, a fungal species involved in grapevine trunk diseases.</title>
        <authorList>
            <person name="Robert-Siegwald G."/>
            <person name="Vallet J."/>
            <person name="Abou-Mansour E."/>
            <person name="Xu J."/>
            <person name="Rey P."/>
            <person name="Bertsch C."/>
            <person name="Rego C."/>
            <person name="Larignon P."/>
            <person name="Fontaine F."/>
            <person name="Lebrun M.-H."/>
        </authorList>
    </citation>
    <scope>NUCLEOTIDE SEQUENCE [LARGE SCALE GENOMIC DNA]</scope>
    <source>
        <strain evidence="6 7">F98.1</strain>
    </source>
</reference>
<evidence type="ECO:0000256" key="1">
    <source>
        <dbReference type="ARBA" id="ARBA00001946"/>
    </source>
</evidence>
<dbReference type="PANTHER" id="PTHR35201">
    <property type="entry name" value="TERPENE SYNTHASE"/>
    <property type="match status" value="1"/>
</dbReference>
<accession>A0A1S8B6Y7</accession>
<evidence type="ECO:0000313" key="6">
    <source>
        <dbReference type="EMBL" id="OMP83310.1"/>
    </source>
</evidence>
<dbReference type="GO" id="GO:0008299">
    <property type="term" value="P:isoprenoid biosynthetic process"/>
    <property type="evidence" value="ECO:0007669"/>
    <property type="project" value="UniProtKB-ARBA"/>
</dbReference>
<dbReference type="Proteomes" id="UP000190776">
    <property type="component" value="Unassembled WGS sequence"/>
</dbReference>
<evidence type="ECO:0000256" key="3">
    <source>
        <dbReference type="ARBA" id="ARBA00022842"/>
    </source>
</evidence>
<sequence length="323" mass="37788">MEISQTRFVGPPTPTEARTNADMATLPDLFVLFIAPEPKVNPHYEEVKRESEEWMRQNLWNNMPEHEIKKRCGADFCFFSAVMCPDAGKEEFRTLCDWIYWVFEFDDQFDEGELGRDQNKGKAEVAAMVSIFAGEGEHREPSVRPRPKARHFSTVRERYVKSNVHFCHSVAELHGEEFDGMVVMENIRRYLQVRAQNIGLYPLLALEEYAYGVDLPQEVVEHEAIQEIERLVAEILTLQNDILSYHREHSVGHSQNLISIFRRRLGLTQQQSYDRADELLHRCYRQWYVAHAAVPCWGEKVDAQVQQYLKACLDVLRANVRWR</sequence>
<dbReference type="EMBL" id="MSZU01000111">
    <property type="protein sequence ID" value="OMP83310.1"/>
    <property type="molecule type" value="Genomic_DNA"/>
</dbReference>
<evidence type="ECO:0000313" key="7">
    <source>
        <dbReference type="Proteomes" id="UP000190776"/>
    </source>
</evidence>
<keyword evidence="4" id="KW-0456">Lyase</keyword>
<dbReference type="GO" id="GO:0046872">
    <property type="term" value="F:metal ion binding"/>
    <property type="evidence" value="ECO:0007669"/>
    <property type="project" value="UniProtKB-KW"/>
</dbReference>
<name>A0A1S8B6Y7_9PEZI</name>
<comment type="cofactor">
    <cofactor evidence="1 4">
        <name>Mg(2+)</name>
        <dbReference type="ChEBI" id="CHEBI:18420"/>
    </cofactor>
</comment>
<dbReference type="STRING" id="420778.A0A1S8B6Y7"/>
<dbReference type="InterPro" id="IPR034686">
    <property type="entry name" value="Terpene_cyclase-like_2"/>
</dbReference>
<comment type="similarity">
    <text evidence="2 4">Belongs to the terpene synthase family.</text>
</comment>
<dbReference type="EC" id="4.2.3.-" evidence="4"/>
<keyword evidence="3 4" id="KW-0460">Magnesium</keyword>
<dbReference type="Pfam" id="PF19086">
    <property type="entry name" value="Terpene_syn_C_2"/>
    <property type="match status" value="1"/>
</dbReference>
<comment type="caution">
    <text evidence="6">The sequence shown here is derived from an EMBL/GenBank/DDBJ whole genome shotgun (WGS) entry which is preliminary data.</text>
</comment>
<dbReference type="SUPFAM" id="SSF48576">
    <property type="entry name" value="Terpenoid synthases"/>
    <property type="match status" value="1"/>
</dbReference>
<organism evidence="6 7">
    <name type="scientific">Diplodia seriata</name>
    <dbReference type="NCBI Taxonomy" id="420778"/>
    <lineage>
        <taxon>Eukaryota</taxon>
        <taxon>Fungi</taxon>
        <taxon>Dikarya</taxon>
        <taxon>Ascomycota</taxon>
        <taxon>Pezizomycotina</taxon>
        <taxon>Dothideomycetes</taxon>
        <taxon>Dothideomycetes incertae sedis</taxon>
        <taxon>Botryosphaeriales</taxon>
        <taxon>Botryosphaeriaceae</taxon>
        <taxon>Diplodia</taxon>
    </lineage>
</organism>
<dbReference type="Gene3D" id="1.10.600.10">
    <property type="entry name" value="Farnesyl Diphosphate Synthase"/>
    <property type="match status" value="1"/>
</dbReference>
<dbReference type="AlphaFoldDB" id="A0A1S8B6Y7"/>
<gene>
    <name evidence="6" type="ORF">BK809_0004691</name>
</gene>
<dbReference type="PANTHER" id="PTHR35201:SF4">
    <property type="entry name" value="BETA-PINACENE SYNTHASE-RELATED"/>
    <property type="match status" value="1"/>
</dbReference>
<evidence type="ECO:0000256" key="4">
    <source>
        <dbReference type="RuleBase" id="RU366034"/>
    </source>
</evidence>
<keyword evidence="4" id="KW-0479">Metal-binding</keyword>
<evidence type="ECO:0000256" key="2">
    <source>
        <dbReference type="ARBA" id="ARBA00006333"/>
    </source>
</evidence>
<feature type="region of interest" description="Disordered" evidence="5">
    <location>
        <begin position="1"/>
        <end position="20"/>
    </location>
</feature>